<feature type="transmembrane region" description="Helical" evidence="10">
    <location>
        <begin position="409"/>
        <end position="430"/>
    </location>
</feature>
<dbReference type="Gramene" id="Ma11_t24120.1">
    <property type="protein sequence ID" value="Ma11_p24120.1"/>
    <property type="gene ID" value="Ma11_g24120"/>
</dbReference>
<feature type="transmembrane region" description="Helical" evidence="10">
    <location>
        <begin position="302"/>
        <end position="324"/>
    </location>
</feature>
<keyword evidence="5 10" id="KW-0812">Transmembrane</keyword>
<feature type="transmembrane region" description="Helical" evidence="10">
    <location>
        <begin position="182"/>
        <end position="204"/>
    </location>
</feature>
<feature type="transmembrane region" description="Helical" evidence="10">
    <location>
        <begin position="266"/>
        <end position="290"/>
    </location>
</feature>
<evidence type="ECO:0000313" key="12">
    <source>
        <dbReference type="EMBL" id="CAG1865524.1"/>
    </source>
</evidence>
<dbReference type="FunFam" id="1.20.1250.20:FF:000002">
    <property type="entry name" value="Sugar transport protein 13"/>
    <property type="match status" value="1"/>
</dbReference>
<accession>A0A804LBE1</accession>
<dbReference type="EnsemblPlants" id="Ma11_t24120.1">
    <property type="protein sequence ID" value="Ma11_p24120.1"/>
    <property type="gene ID" value="Ma11_g24120"/>
</dbReference>
<evidence type="ECO:0000256" key="5">
    <source>
        <dbReference type="ARBA" id="ARBA00022692"/>
    </source>
</evidence>
<evidence type="ECO:0000256" key="9">
    <source>
        <dbReference type="RuleBase" id="RU003346"/>
    </source>
</evidence>
<dbReference type="PANTHER" id="PTHR23500">
    <property type="entry name" value="SOLUTE CARRIER FAMILY 2, FACILITATED GLUCOSE TRANSPORTER"/>
    <property type="match status" value="1"/>
</dbReference>
<dbReference type="SUPFAM" id="SSF103473">
    <property type="entry name" value="MFS general substrate transporter"/>
    <property type="match status" value="1"/>
</dbReference>
<dbReference type="GO" id="GO:0016020">
    <property type="term" value="C:membrane"/>
    <property type="evidence" value="ECO:0007669"/>
    <property type="project" value="UniProtKB-SubCell"/>
</dbReference>
<keyword evidence="6" id="KW-0769">Symport</keyword>
<keyword evidence="3 9" id="KW-0813">Transport</keyword>
<keyword evidence="14" id="KW-1185">Reference proteome</keyword>
<reference evidence="12" key="1">
    <citation type="submission" date="2021-03" db="EMBL/GenBank/DDBJ databases">
        <authorList>
            <consortium name="Genoscope - CEA"/>
            <person name="William W."/>
        </authorList>
    </citation>
    <scope>NUCLEOTIDE SEQUENCE</scope>
    <source>
        <strain evidence="12">Doubled-haploid Pahang</strain>
    </source>
</reference>
<dbReference type="InParanoid" id="A0A804LBE1"/>
<feature type="transmembrane region" description="Helical" evidence="10">
    <location>
        <begin position="345"/>
        <end position="362"/>
    </location>
</feature>
<dbReference type="AlphaFoldDB" id="A0A804LBE1"/>
<feature type="transmembrane region" description="Helical" evidence="10">
    <location>
        <begin position="123"/>
        <end position="140"/>
    </location>
</feature>
<keyword evidence="7 10" id="KW-1133">Transmembrane helix</keyword>
<dbReference type="PANTHER" id="PTHR23500:SF74">
    <property type="entry name" value="SUGAR TRANSPORT PROTEIN MST5"/>
    <property type="match status" value="1"/>
</dbReference>
<evidence type="ECO:0000256" key="10">
    <source>
        <dbReference type="SAM" id="Phobius"/>
    </source>
</evidence>
<dbReference type="PROSITE" id="PS00216">
    <property type="entry name" value="SUGAR_TRANSPORT_1"/>
    <property type="match status" value="1"/>
</dbReference>
<dbReference type="Proteomes" id="UP000012960">
    <property type="component" value="Unplaced"/>
</dbReference>
<evidence type="ECO:0000259" key="11">
    <source>
        <dbReference type="PROSITE" id="PS50850"/>
    </source>
</evidence>
<dbReference type="GO" id="GO:0015145">
    <property type="term" value="F:monosaccharide transmembrane transporter activity"/>
    <property type="evidence" value="ECO:0007669"/>
    <property type="project" value="InterPro"/>
</dbReference>
<dbReference type="PROSITE" id="PS50850">
    <property type="entry name" value="MFS"/>
    <property type="match status" value="1"/>
</dbReference>
<dbReference type="EMBL" id="HG996475">
    <property type="protein sequence ID" value="CAG1865524.1"/>
    <property type="molecule type" value="Genomic_DNA"/>
</dbReference>
<protein>
    <submittedName>
        <fullName evidence="12">(wild Malaysian banana) hypothetical protein</fullName>
    </submittedName>
</protein>
<dbReference type="PRINTS" id="PR00171">
    <property type="entry name" value="SUGRTRNSPORT"/>
</dbReference>
<evidence type="ECO:0000313" key="14">
    <source>
        <dbReference type="Proteomes" id="UP000012960"/>
    </source>
</evidence>
<gene>
    <name evidence="12" type="ORF">GSMUA_01040.1</name>
</gene>
<reference evidence="13" key="2">
    <citation type="submission" date="2021-05" db="UniProtKB">
        <authorList>
            <consortium name="EnsemblPlants"/>
        </authorList>
    </citation>
    <scope>IDENTIFICATION</scope>
    <source>
        <strain evidence="13">subsp. malaccensis</strain>
    </source>
</reference>
<name>A0A804LBE1_MUSAM</name>
<feature type="domain" description="Major facilitator superfamily (MFS) profile" evidence="11">
    <location>
        <begin position="8"/>
        <end position="460"/>
    </location>
</feature>
<evidence type="ECO:0000256" key="8">
    <source>
        <dbReference type="ARBA" id="ARBA00023136"/>
    </source>
</evidence>
<dbReference type="InterPro" id="IPR020846">
    <property type="entry name" value="MFS_dom"/>
</dbReference>
<keyword evidence="8 10" id="KW-0472">Membrane</keyword>
<feature type="transmembrane region" description="Helical" evidence="10">
    <location>
        <begin position="152"/>
        <end position="170"/>
    </location>
</feature>
<dbReference type="InterPro" id="IPR003663">
    <property type="entry name" value="Sugar/inositol_transpt"/>
</dbReference>
<evidence type="ECO:0000256" key="7">
    <source>
        <dbReference type="ARBA" id="ARBA00022989"/>
    </source>
</evidence>
<organism evidence="13 14">
    <name type="scientific">Musa acuminata subsp. malaccensis</name>
    <name type="common">Wild banana</name>
    <name type="synonym">Musa malaccensis</name>
    <dbReference type="NCBI Taxonomy" id="214687"/>
    <lineage>
        <taxon>Eukaryota</taxon>
        <taxon>Viridiplantae</taxon>
        <taxon>Streptophyta</taxon>
        <taxon>Embryophyta</taxon>
        <taxon>Tracheophyta</taxon>
        <taxon>Spermatophyta</taxon>
        <taxon>Magnoliopsida</taxon>
        <taxon>Liliopsida</taxon>
        <taxon>Zingiberales</taxon>
        <taxon>Musaceae</taxon>
        <taxon>Musa</taxon>
    </lineage>
</organism>
<evidence type="ECO:0000313" key="13">
    <source>
        <dbReference type="EnsemblPlants" id="Ma11_p24120.1"/>
    </source>
</evidence>
<proteinExistence type="inferred from homology"/>
<feature type="transmembrane region" description="Helical" evidence="10">
    <location>
        <begin position="368"/>
        <end position="388"/>
    </location>
</feature>
<evidence type="ECO:0000256" key="3">
    <source>
        <dbReference type="ARBA" id="ARBA00022448"/>
    </source>
</evidence>
<dbReference type="InterPro" id="IPR005829">
    <property type="entry name" value="Sugar_transporter_CS"/>
</dbReference>
<evidence type="ECO:0000256" key="2">
    <source>
        <dbReference type="ARBA" id="ARBA00010992"/>
    </source>
</evidence>
<feature type="transmembrane region" description="Helical" evidence="10">
    <location>
        <begin position="63"/>
        <end position="83"/>
    </location>
</feature>
<evidence type="ECO:0000256" key="6">
    <source>
        <dbReference type="ARBA" id="ARBA00022847"/>
    </source>
</evidence>
<dbReference type="InterPro" id="IPR045262">
    <property type="entry name" value="STP/PLT_plant"/>
</dbReference>
<sequence length="501" mass="54949">MTLFVFLTCIVASSGGLIFGYDIGISGGVTSMDSFLSRFFPSVYKKQMADSSTNQYCKFDSQLLTLFTSSLYVAALLSSFLASTVTRMFGRKWSMFAGGITFLLGSAINCAAMNVLMLILGRVLLGIGIGACVQAVPLYLSEMAPADLRGTLNIGFQFMITIGIFAANLINYGTASIKGGWGWRVSLGLAAVPALFITIGSLVLPDTPNSLIERGHDEEAKAMLRKIRGTEDVRDEYDDLVAASDEAKSVDHPWSNILQRKYRPQLTIAILIPFFQQLTGINVIMFYAPVLFKTIGFGSEASLASAVITGIVNVFATFVSIATVDKLGRRALFLQGGTQMLLSQFLVGTLIAFKFGISGVATDVTKNYASIIVLFICFYVAAFAWSWGPLGWLVPSEIFPLEIRSAGQSITVSVNMFFTFLIAQVFLTALCHLKFGLFYFFAGWVAIMTAFITFFLPETKSVPIEEITLVWKKHWFWSKFISDEDVHVGNSESVDDRIEDA</sequence>
<dbReference type="NCBIfam" id="TIGR00879">
    <property type="entry name" value="SP"/>
    <property type="match status" value="1"/>
</dbReference>
<evidence type="ECO:0000256" key="4">
    <source>
        <dbReference type="ARBA" id="ARBA00022597"/>
    </source>
</evidence>
<comment type="similarity">
    <text evidence="2 9">Belongs to the major facilitator superfamily. Sugar transporter (TC 2.A.1.1) family.</text>
</comment>
<dbReference type="OMA" id="WDMERAY"/>
<dbReference type="CDD" id="cd17361">
    <property type="entry name" value="MFS_STP"/>
    <property type="match status" value="1"/>
</dbReference>
<evidence type="ECO:0000256" key="1">
    <source>
        <dbReference type="ARBA" id="ARBA00004141"/>
    </source>
</evidence>
<keyword evidence="4" id="KW-0762">Sugar transport</keyword>
<dbReference type="Gene3D" id="1.20.1250.20">
    <property type="entry name" value="MFS general substrate transporter like domains"/>
    <property type="match status" value="1"/>
</dbReference>
<feature type="transmembrane region" description="Helical" evidence="10">
    <location>
        <begin position="436"/>
        <end position="456"/>
    </location>
</feature>
<dbReference type="InterPro" id="IPR005828">
    <property type="entry name" value="MFS_sugar_transport-like"/>
</dbReference>
<dbReference type="InterPro" id="IPR036259">
    <property type="entry name" value="MFS_trans_sf"/>
</dbReference>
<dbReference type="GO" id="GO:0015293">
    <property type="term" value="F:symporter activity"/>
    <property type="evidence" value="ECO:0007669"/>
    <property type="project" value="UniProtKB-KW"/>
</dbReference>
<dbReference type="Pfam" id="PF00083">
    <property type="entry name" value="Sugar_tr"/>
    <property type="match status" value="1"/>
</dbReference>
<dbReference type="InterPro" id="IPR044778">
    <property type="entry name" value="MFS_STP/MST-like_plant"/>
</dbReference>
<comment type="subcellular location">
    <subcellularLocation>
        <location evidence="1">Membrane</location>
        <topology evidence="1">Multi-pass membrane protein</topology>
    </subcellularLocation>
</comment>
<dbReference type="PROSITE" id="PS00217">
    <property type="entry name" value="SUGAR_TRANSPORT_2"/>
    <property type="match status" value="1"/>
</dbReference>